<dbReference type="EMBL" id="WTYZ01000001">
    <property type="protein sequence ID" value="MXO82491.1"/>
    <property type="molecule type" value="Genomic_DNA"/>
</dbReference>
<reference evidence="6 7" key="1">
    <citation type="submission" date="2019-12" db="EMBL/GenBank/DDBJ databases">
        <title>Genomic-based taxomic classification of the family Erythrobacteraceae.</title>
        <authorList>
            <person name="Xu L."/>
        </authorList>
    </citation>
    <scope>NUCLEOTIDE SEQUENCE [LARGE SCALE GENOMIC DNA]</scope>
    <source>
        <strain evidence="6 7">KCTC 42006</strain>
    </source>
</reference>
<dbReference type="RefSeq" id="WP_160612936.1">
    <property type="nucleotide sequence ID" value="NZ_JAUFQM010000001.1"/>
</dbReference>
<evidence type="ECO:0000256" key="4">
    <source>
        <dbReference type="SAM" id="Phobius"/>
    </source>
</evidence>
<dbReference type="InterPro" id="IPR036388">
    <property type="entry name" value="WH-like_DNA-bd_sf"/>
</dbReference>
<evidence type="ECO:0000256" key="2">
    <source>
        <dbReference type="ARBA" id="ARBA00023125"/>
    </source>
</evidence>
<evidence type="ECO:0000313" key="6">
    <source>
        <dbReference type="EMBL" id="MXO82491.1"/>
    </source>
</evidence>
<dbReference type="Gene3D" id="1.10.10.10">
    <property type="entry name" value="Winged helix-like DNA-binding domain superfamily/Winged helix DNA-binding domain"/>
    <property type="match status" value="1"/>
</dbReference>
<dbReference type="Proteomes" id="UP000460290">
    <property type="component" value="Unassembled WGS sequence"/>
</dbReference>
<keyword evidence="4" id="KW-0472">Membrane</keyword>
<dbReference type="AlphaFoldDB" id="A0A844Z188"/>
<keyword evidence="1" id="KW-0805">Transcription regulation</keyword>
<dbReference type="InterPro" id="IPR016032">
    <property type="entry name" value="Sig_transdc_resp-reg_C-effctor"/>
</dbReference>
<dbReference type="PANTHER" id="PTHR44688:SF16">
    <property type="entry name" value="DNA-BINDING TRANSCRIPTIONAL ACTIVATOR DEVR_DOSR"/>
    <property type="match status" value="1"/>
</dbReference>
<proteinExistence type="predicted"/>
<keyword evidence="2" id="KW-0238">DNA-binding</keyword>
<dbReference type="GO" id="GO:0003677">
    <property type="term" value="F:DNA binding"/>
    <property type="evidence" value="ECO:0007669"/>
    <property type="project" value="UniProtKB-KW"/>
</dbReference>
<organism evidence="6 7">
    <name type="scientific">Pontixanthobacter aestiaquae</name>
    <dbReference type="NCBI Taxonomy" id="1509367"/>
    <lineage>
        <taxon>Bacteria</taxon>
        <taxon>Pseudomonadati</taxon>
        <taxon>Pseudomonadota</taxon>
        <taxon>Alphaproteobacteria</taxon>
        <taxon>Sphingomonadales</taxon>
        <taxon>Erythrobacteraceae</taxon>
        <taxon>Pontixanthobacter</taxon>
    </lineage>
</organism>
<gene>
    <name evidence="6" type="ORF">GRI35_03760</name>
</gene>
<dbReference type="OrthoDB" id="9814495at2"/>
<dbReference type="PROSITE" id="PS50043">
    <property type="entry name" value="HTH_LUXR_2"/>
    <property type="match status" value="1"/>
</dbReference>
<evidence type="ECO:0000259" key="5">
    <source>
        <dbReference type="PROSITE" id="PS50043"/>
    </source>
</evidence>
<dbReference type="PRINTS" id="PR00038">
    <property type="entry name" value="HTHLUXR"/>
</dbReference>
<keyword evidence="3" id="KW-0804">Transcription</keyword>
<evidence type="ECO:0000256" key="3">
    <source>
        <dbReference type="ARBA" id="ARBA00023163"/>
    </source>
</evidence>
<dbReference type="Pfam" id="PF00196">
    <property type="entry name" value="GerE"/>
    <property type="match status" value="1"/>
</dbReference>
<name>A0A844Z188_9SPHN</name>
<dbReference type="CDD" id="cd06170">
    <property type="entry name" value="LuxR_C_like"/>
    <property type="match status" value="1"/>
</dbReference>
<evidence type="ECO:0000256" key="1">
    <source>
        <dbReference type="ARBA" id="ARBA00023015"/>
    </source>
</evidence>
<dbReference type="SMART" id="SM00421">
    <property type="entry name" value="HTH_LUXR"/>
    <property type="match status" value="1"/>
</dbReference>
<dbReference type="InterPro" id="IPR000792">
    <property type="entry name" value="Tscrpt_reg_LuxR_C"/>
</dbReference>
<sequence length="141" mass="15689">MSSRNWHTLVLYAALFAVAAFALNWFEYGHLTGKFGTDAYIAFLALAFISLGVWVGNRLTRKAAPQGFERNHAALRSLKISDRELEVLEAIASGKTNKEIARALDISPNTIKTHVASLFSKLEVDRRMRAIEKAKSLQLIA</sequence>
<keyword evidence="7" id="KW-1185">Reference proteome</keyword>
<feature type="transmembrane region" description="Helical" evidence="4">
    <location>
        <begin position="38"/>
        <end position="56"/>
    </location>
</feature>
<keyword evidence="4" id="KW-0812">Transmembrane</keyword>
<protein>
    <submittedName>
        <fullName evidence="6">Helix-turn-helix transcriptional regulator</fullName>
    </submittedName>
</protein>
<dbReference type="PANTHER" id="PTHR44688">
    <property type="entry name" value="DNA-BINDING TRANSCRIPTIONAL ACTIVATOR DEVR_DOSR"/>
    <property type="match status" value="1"/>
</dbReference>
<comment type="caution">
    <text evidence="6">The sequence shown here is derived from an EMBL/GenBank/DDBJ whole genome shotgun (WGS) entry which is preliminary data.</text>
</comment>
<feature type="domain" description="HTH luxR-type" evidence="5">
    <location>
        <begin position="71"/>
        <end position="138"/>
    </location>
</feature>
<dbReference type="GO" id="GO:0006355">
    <property type="term" value="P:regulation of DNA-templated transcription"/>
    <property type="evidence" value="ECO:0007669"/>
    <property type="project" value="InterPro"/>
</dbReference>
<accession>A0A844Z188</accession>
<evidence type="ECO:0000313" key="7">
    <source>
        <dbReference type="Proteomes" id="UP000460290"/>
    </source>
</evidence>
<dbReference type="PROSITE" id="PS00622">
    <property type="entry name" value="HTH_LUXR_1"/>
    <property type="match status" value="1"/>
</dbReference>
<keyword evidence="4" id="KW-1133">Transmembrane helix</keyword>
<dbReference type="SUPFAM" id="SSF46894">
    <property type="entry name" value="C-terminal effector domain of the bipartite response regulators"/>
    <property type="match status" value="1"/>
</dbReference>